<evidence type="ECO:0000256" key="11">
    <source>
        <dbReference type="SAM" id="SignalP"/>
    </source>
</evidence>
<feature type="chain" id="PRO_5035905841" evidence="11">
    <location>
        <begin position="30"/>
        <end position="290"/>
    </location>
</feature>
<keyword evidence="7" id="KW-1199">Hemostasis impairing toxin</keyword>
<dbReference type="SMART" id="SM00020">
    <property type="entry name" value="Tryp_SPc"/>
    <property type="match status" value="1"/>
</dbReference>
<accession>A0A8S3XVT0</accession>
<keyword evidence="14" id="KW-1185">Reference proteome</keyword>
<evidence type="ECO:0000256" key="9">
    <source>
        <dbReference type="ARBA" id="ARBA00084094"/>
    </source>
</evidence>
<keyword evidence="6" id="KW-1015">Disulfide bond</keyword>
<gene>
    <name evidence="13" type="ORF">PAPOLLO_LOCUS22697</name>
</gene>
<evidence type="ECO:0000256" key="4">
    <source>
        <dbReference type="ARBA" id="ARBA00022801"/>
    </source>
</evidence>
<organism evidence="13 14">
    <name type="scientific">Parnassius apollo</name>
    <name type="common">Apollo butterfly</name>
    <name type="synonym">Papilio apollo</name>
    <dbReference type="NCBI Taxonomy" id="110799"/>
    <lineage>
        <taxon>Eukaryota</taxon>
        <taxon>Metazoa</taxon>
        <taxon>Ecdysozoa</taxon>
        <taxon>Arthropoda</taxon>
        <taxon>Hexapoda</taxon>
        <taxon>Insecta</taxon>
        <taxon>Pterygota</taxon>
        <taxon>Neoptera</taxon>
        <taxon>Endopterygota</taxon>
        <taxon>Lepidoptera</taxon>
        <taxon>Glossata</taxon>
        <taxon>Ditrysia</taxon>
        <taxon>Papilionoidea</taxon>
        <taxon>Papilionidae</taxon>
        <taxon>Parnassiinae</taxon>
        <taxon>Parnassini</taxon>
        <taxon>Parnassius</taxon>
        <taxon>Parnassius</taxon>
    </lineage>
</organism>
<dbReference type="InterPro" id="IPR050430">
    <property type="entry name" value="Peptidase_S1"/>
</dbReference>
<dbReference type="Pfam" id="PF00089">
    <property type="entry name" value="Trypsin"/>
    <property type="match status" value="1"/>
</dbReference>
<keyword evidence="2" id="KW-0800">Toxin</keyword>
<evidence type="ECO:0000256" key="2">
    <source>
        <dbReference type="ARBA" id="ARBA00022656"/>
    </source>
</evidence>
<evidence type="ECO:0000256" key="6">
    <source>
        <dbReference type="ARBA" id="ARBA00023157"/>
    </source>
</evidence>
<evidence type="ECO:0000313" key="13">
    <source>
        <dbReference type="EMBL" id="CAG5043395.1"/>
    </source>
</evidence>
<evidence type="ECO:0000256" key="8">
    <source>
        <dbReference type="ARBA" id="ARBA00055534"/>
    </source>
</evidence>
<name>A0A8S3XVT0_PARAO</name>
<dbReference type="GO" id="GO:0004252">
    <property type="term" value="F:serine-type endopeptidase activity"/>
    <property type="evidence" value="ECO:0007669"/>
    <property type="project" value="InterPro"/>
</dbReference>
<dbReference type="GO" id="GO:0006508">
    <property type="term" value="P:proteolysis"/>
    <property type="evidence" value="ECO:0007669"/>
    <property type="project" value="UniProtKB-KW"/>
</dbReference>
<dbReference type="GO" id="GO:0090729">
    <property type="term" value="F:toxin activity"/>
    <property type="evidence" value="ECO:0007669"/>
    <property type="project" value="UniProtKB-KW"/>
</dbReference>
<dbReference type="EMBL" id="CAJQZP010001402">
    <property type="protein sequence ID" value="CAG5043395.1"/>
    <property type="molecule type" value="Genomic_DNA"/>
</dbReference>
<keyword evidence="5 10" id="KW-0720">Serine protease</keyword>
<reference evidence="13" key="1">
    <citation type="submission" date="2021-04" db="EMBL/GenBank/DDBJ databases">
        <authorList>
            <person name="Tunstrom K."/>
        </authorList>
    </citation>
    <scope>NUCLEOTIDE SEQUENCE</scope>
</reference>
<comment type="subcellular location">
    <subcellularLocation>
        <location evidence="1">Secreted</location>
        <location evidence="1">Extracellular space</location>
    </subcellularLocation>
</comment>
<keyword evidence="4 10" id="KW-0378">Hydrolase</keyword>
<sequence length="290" mass="30899">MHLPPHWAICKMAYKVGLLLATLLVGSLAFPKRYADVSTLYGHSDPTGRIVGGSVAPEGSIPYMVALTNGLLLRSFLCGGSLVSTRHILTAAHCINAVFSFGSLSNTLRATVGTNRWNLGGTNYNIARNITHPNYVQAAIKNDIGLLVTSTNVALSNTVGIVALNYDFIGANVAARVSGWGRIRQNGALSAELLQLTKTTIDGSLCVSEVARIANQFNINAPPVEPHIELCTFHSIDHGTCNGDSGSPLVRVDNNQQIGVVSWGVPCARGAPDMYSRVSAYGTWLQQNIV</sequence>
<dbReference type="PROSITE" id="PS00135">
    <property type="entry name" value="TRYPSIN_SER"/>
    <property type="match status" value="1"/>
</dbReference>
<dbReference type="PROSITE" id="PS00134">
    <property type="entry name" value="TRYPSIN_HIS"/>
    <property type="match status" value="1"/>
</dbReference>
<comment type="function">
    <text evidence="8">Fibrinolytic activity; shows preferential cleavage of Arg-Gly bonds in all three fibrinogen chains. Contact with the caterpillars causes severe bleeding, due the anticoagulant effect of the protein.</text>
</comment>
<dbReference type="InterPro" id="IPR033116">
    <property type="entry name" value="TRYPSIN_SER"/>
</dbReference>
<comment type="caution">
    <text evidence="13">The sequence shown here is derived from an EMBL/GenBank/DDBJ whole genome shotgun (WGS) entry which is preliminary data.</text>
</comment>
<dbReference type="InterPro" id="IPR018114">
    <property type="entry name" value="TRYPSIN_HIS"/>
</dbReference>
<dbReference type="GO" id="GO:0005576">
    <property type="term" value="C:extracellular region"/>
    <property type="evidence" value="ECO:0007669"/>
    <property type="project" value="UniProtKB-SubCell"/>
</dbReference>
<dbReference type="OrthoDB" id="5565075at2759"/>
<feature type="domain" description="Peptidase S1" evidence="12">
    <location>
        <begin position="50"/>
        <end position="290"/>
    </location>
</feature>
<dbReference type="PANTHER" id="PTHR24276">
    <property type="entry name" value="POLYSERASE-RELATED"/>
    <property type="match status" value="1"/>
</dbReference>
<keyword evidence="9" id="KW-1205">Fibrinolytic toxin</keyword>
<keyword evidence="11" id="KW-0732">Signal</keyword>
<evidence type="ECO:0000256" key="5">
    <source>
        <dbReference type="ARBA" id="ARBA00022825"/>
    </source>
</evidence>
<dbReference type="AlphaFoldDB" id="A0A8S3XVT0"/>
<evidence type="ECO:0000259" key="12">
    <source>
        <dbReference type="PROSITE" id="PS50240"/>
    </source>
</evidence>
<keyword evidence="3 10" id="KW-0645">Protease</keyword>
<dbReference type="CDD" id="cd00190">
    <property type="entry name" value="Tryp_SPc"/>
    <property type="match status" value="1"/>
</dbReference>
<protein>
    <submittedName>
        <fullName evidence="13">(apollo) hypothetical protein</fullName>
    </submittedName>
</protein>
<evidence type="ECO:0000313" key="14">
    <source>
        <dbReference type="Proteomes" id="UP000691718"/>
    </source>
</evidence>
<dbReference type="PROSITE" id="PS50240">
    <property type="entry name" value="TRYPSIN_DOM"/>
    <property type="match status" value="1"/>
</dbReference>
<evidence type="ECO:0000256" key="1">
    <source>
        <dbReference type="ARBA" id="ARBA00004239"/>
    </source>
</evidence>
<evidence type="ECO:0000256" key="3">
    <source>
        <dbReference type="ARBA" id="ARBA00022670"/>
    </source>
</evidence>
<proteinExistence type="predicted"/>
<dbReference type="PANTHER" id="PTHR24276:SF91">
    <property type="entry name" value="AT26814P-RELATED"/>
    <property type="match status" value="1"/>
</dbReference>
<dbReference type="FunFam" id="2.40.10.10:FF:000068">
    <property type="entry name" value="transmembrane protease serine 2"/>
    <property type="match status" value="1"/>
</dbReference>
<dbReference type="InterPro" id="IPR001254">
    <property type="entry name" value="Trypsin_dom"/>
</dbReference>
<dbReference type="Proteomes" id="UP000691718">
    <property type="component" value="Unassembled WGS sequence"/>
</dbReference>
<feature type="signal peptide" evidence="11">
    <location>
        <begin position="1"/>
        <end position="29"/>
    </location>
</feature>
<evidence type="ECO:0000256" key="7">
    <source>
        <dbReference type="ARBA" id="ARBA00023240"/>
    </source>
</evidence>
<evidence type="ECO:0000256" key="10">
    <source>
        <dbReference type="RuleBase" id="RU363034"/>
    </source>
</evidence>